<feature type="transmembrane region" description="Helical" evidence="1">
    <location>
        <begin position="75"/>
        <end position="93"/>
    </location>
</feature>
<dbReference type="GeneID" id="89508413"/>
<feature type="transmembrane region" description="Helical" evidence="1">
    <location>
        <begin position="242"/>
        <end position="260"/>
    </location>
</feature>
<dbReference type="Proteomes" id="UP000184278">
    <property type="component" value="Unassembled WGS sequence"/>
</dbReference>
<dbReference type="STRING" id="1121131.SAMN02745229_01861"/>
<accession>A0A1M5YZY9</accession>
<feature type="transmembrane region" description="Helical" evidence="1">
    <location>
        <begin position="286"/>
        <end position="307"/>
    </location>
</feature>
<keyword evidence="3" id="KW-0012">Acyltransferase</keyword>
<feature type="transmembrane region" description="Helical" evidence="1">
    <location>
        <begin position="6"/>
        <end position="23"/>
    </location>
</feature>
<feature type="transmembrane region" description="Helical" evidence="1">
    <location>
        <begin position="114"/>
        <end position="135"/>
    </location>
</feature>
<dbReference type="OrthoDB" id="3268734at2"/>
<keyword evidence="4" id="KW-1185">Reference proteome</keyword>
<dbReference type="InterPro" id="IPR002656">
    <property type="entry name" value="Acyl_transf_3_dom"/>
</dbReference>
<keyword evidence="1" id="KW-1133">Transmembrane helix</keyword>
<protein>
    <submittedName>
        <fullName evidence="3">Membrane-bound acyltransferase YfiQ, involved in biofilm formation</fullName>
    </submittedName>
</protein>
<feature type="transmembrane region" description="Helical" evidence="1">
    <location>
        <begin position="158"/>
        <end position="175"/>
    </location>
</feature>
<name>A0A1M5YZY9_BUTFI</name>
<dbReference type="RefSeq" id="WP_073387217.1">
    <property type="nucleotide sequence ID" value="NZ_FQXK01000014.1"/>
</dbReference>
<sequence>MQQAIYSVYVILPILLLWGAKFTGFKKFNDEFLSIKQTKAFQGFLAVCIMLHHIAQKTCASWIYPPSRIVHGLDIFVDMGFLLVSVFLFFNGYGVYKSFHAKDNYLKGYFKKRILPVVLALYTTTFIFFIARLLVGEKMNGEQIRLYLTSIQLCNPNTWYVIVLPFFYLFFYISFRFIKKDGLAVAATCALVIAYMLYGTTVDHNDYWIRGEWWYNCVILFPVGIVFAKFEKKIIPHVQKFYWFYLILFLAAYYPIRIGVNNVANMFGYYGEGWIPQNIVVMNRRITLAAQSVLCTWFVMCWLLLGMKVKIGNAFIKFMGTITLEFYLIHGLYVELFGWQFDGGVPSPHHIKYVIVYVLVVFALGVPSAILLQNIHHVILGKKKLRDIFKVPTMKKEAQIETKKKDKSA</sequence>
<keyword evidence="3" id="KW-0808">Transferase</keyword>
<evidence type="ECO:0000256" key="1">
    <source>
        <dbReference type="SAM" id="Phobius"/>
    </source>
</evidence>
<feature type="transmembrane region" description="Helical" evidence="1">
    <location>
        <begin position="44"/>
        <end position="63"/>
    </location>
</feature>
<gene>
    <name evidence="3" type="ORF">SAMN02745229_01861</name>
</gene>
<proteinExistence type="predicted"/>
<keyword evidence="1" id="KW-0472">Membrane</keyword>
<dbReference type="GO" id="GO:0016747">
    <property type="term" value="F:acyltransferase activity, transferring groups other than amino-acyl groups"/>
    <property type="evidence" value="ECO:0007669"/>
    <property type="project" value="InterPro"/>
</dbReference>
<feature type="transmembrane region" description="Helical" evidence="1">
    <location>
        <begin position="182"/>
        <end position="201"/>
    </location>
</feature>
<organism evidence="3 4">
    <name type="scientific">Butyrivibrio fibrisolvens DSM 3071</name>
    <dbReference type="NCBI Taxonomy" id="1121131"/>
    <lineage>
        <taxon>Bacteria</taxon>
        <taxon>Bacillati</taxon>
        <taxon>Bacillota</taxon>
        <taxon>Clostridia</taxon>
        <taxon>Lachnospirales</taxon>
        <taxon>Lachnospiraceae</taxon>
        <taxon>Butyrivibrio</taxon>
    </lineage>
</organism>
<evidence type="ECO:0000313" key="4">
    <source>
        <dbReference type="Proteomes" id="UP000184278"/>
    </source>
</evidence>
<evidence type="ECO:0000259" key="2">
    <source>
        <dbReference type="Pfam" id="PF01757"/>
    </source>
</evidence>
<feature type="domain" description="Acyltransferase 3" evidence="2">
    <location>
        <begin position="41"/>
        <end position="363"/>
    </location>
</feature>
<reference evidence="4" key="1">
    <citation type="submission" date="2016-11" db="EMBL/GenBank/DDBJ databases">
        <authorList>
            <person name="Varghese N."/>
            <person name="Submissions S."/>
        </authorList>
    </citation>
    <scope>NUCLEOTIDE SEQUENCE [LARGE SCALE GENOMIC DNA]</scope>
    <source>
        <strain evidence="4">DSM 3071</strain>
    </source>
</reference>
<feature type="transmembrane region" description="Helical" evidence="1">
    <location>
        <begin position="314"/>
        <end position="334"/>
    </location>
</feature>
<feature type="transmembrane region" description="Helical" evidence="1">
    <location>
        <begin position="213"/>
        <end position="230"/>
    </location>
</feature>
<dbReference type="EMBL" id="FQXK01000014">
    <property type="protein sequence ID" value="SHI17500.1"/>
    <property type="molecule type" value="Genomic_DNA"/>
</dbReference>
<keyword evidence="1" id="KW-0812">Transmembrane</keyword>
<evidence type="ECO:0000313" key="3">
    <source>
        <dbReference type="EMBL" id="SHI17500.1"/>
    </source>
</evidence>
<dbReference type="Pfam" id="PF01757">
    <property type="entry name" value="Acyl_transf_3"/>
    <property type="match status" value="1"/>
</dbReference>
<dbReference type="AlphaFoldDB" id="A0A1M5YZY9"/>
<feature type="transmembrane region" description="Helical" evidence="1">
    <location>
        <begin position="354"/>
        <end position="375"/>
    </location>
</feature>